<dbReference type="GO" id="GO:0003964">
    <property type="term" value="F:RNA-directed DNA polymerase activity"/>
    <property type="evidence" value="ECO:0007669"/>
    <property type="project" value="UniProtKB-KW"/>
</dbReference>
<dbReference type="PANTHER" id="PTHR33395:SF22">
    <property type="entry name" value="REVERSE TRANSCRIPTASE DOMAIN-CONTAINING PROTEIN"/>
    <property type="match status" value="1"/>
</dbReference>
<organism evidence="2 3">
    <name type="scientific">Limosa lapponica baueri</name>
    <dbReference type="NCBI Taxonomy" id="1758121"/>
    <lineage>
        <taxon>Eukaryota</taxon>
        <taxon>Metazoa</taxon>
        <taxon>Chordata</taxon>
        <taxon>Craniata</taxon>
        <taxon>Vertebrata</taxon>
        <taxon>Euteleostomi</taxon>
        <taxon>Archelosauria</taxon>
        <taxon>Archosauria</taxon>
        <taxon>Dinosauria</taxon>
        <taxon>Saurischia</taxon>
        <taxon>Theropoda</taxon>
        <taxon>Coelurosauria</taxon>
        <taxon>Aves</taxon>
        <taxon>Neognathae</taxon>
        <taxon>Neoaves</taxon>
        <taxon>Charadriiformes</taxon>
        <taxon>Scolopacidae</taxon>
        <taxon>Limosa</taxon>
    </lineage>
</organism>
<gene>
    <name evidence="2" type="ORF">llap_11433</name>
</gene>
<dbReference type="OrthoDB" id="416454at2759"/>
<reference evidence="3" key="2">
    <citation type="submission" date="2017-12" db="EMBL/GenBank/DDBJ databases">
        <title>Genome sequence of the Bar-tailed Godwit (Limosa lapponica baueri).</title>
        <authorList>
            <person name="Lima N.C.B."/>
            <person name="Parody-Merino A.M."/>
            <person name="Battley P.F."/>
            <person name="Fidler A.E."/>
            <person name="Prosdocimi F."/>
        </authorList>
    </citation>
    <scope>NUCLEOTIDE SEQUENCE [LARGE SCALE GENOMIC DNA]</scope>
</reference>
<keyword evidence="3" id="KW-1185">Reference proteome</keyword>
<keyword evidence="2" id="KW-0695">RNA-directed DNA polymerase</keyword>
<dbReference type="PANTHER" id="PTHR33395">
    <property type="entry name" value="TRANSCRIPTASE, PUTATIVE-RELATED-RELATED"/>
    <property type="match status" value="1"/>
</dbReference>
<feature type="compositionally biased region" description="Polar residues" evidence="1">
    <location>
        <begin position="269"/>
        <end position="286"/>
    </location>
</feature>
<feature type="region of interest" description="Disordered" evidence="1">
    <location>
        <begin position="264"/>
        <end position="311"/>
    </location>
</feature>
<dbReference type="Proteomes" id="UP000233556">
    <property type="component" value="Unassembled WGS sequence"/>
</dbReference>
<dbReference type="GO" id="GO:0061343">
    <property type="term" value="P:cell adhesion involved in heart morphogenesis"/>
    <property type="evidence" value="ECO:0007669"/>
    <property type="project" value="TreeGrafter"/>
</dbReference>
<dbReference type="AlphaFoldDB" id="A0A2I0TWW2"/>
<dbReference type="GO" id="GO:0031012">
    <property type="term" value="C:extracellular matrix"/>
    <property type="evidence" value="ECO:0007669"/>
    <property type="project" value="TreeGrafter"/>
</dbReference>
<protein>
    <submittedName>
        <fullName evidence="2">Rna-directed dna polymerase from mobile element jockey-like</fullName>
    </submittedName>
</protein>
<evidence type="ECO:0000256" key="1">
    <source>
        <dbReference type="SAM" id="MobiDB-lite"/>
    </source>
</evidence>
<dbReference type="GO" id="GO:0007508">
    <property type="term" value="P:larval heart development"/>
    <property type="evidence" value="ECO:0007669"/>
    <property type="project" value="TreeGrafter"/>
</dbReference>
<sequence>MVKDNKKRFFQYINRKRKTRENVGPLMNEVGSLVVEDTEKAELLNAFFASVFTAKTVPHESQILETRGKIWREEYFPSVEEDWISDLAKLDIYKSMGLDEIHLRVLREVADVTAGPLSIIFKRSWGTEVPEAWRKANITPVYKKGKKENTENYRPISLTSVPGKAMERLALDVISKHLKEQEVTGSGQHGFTKVPALSQHSQLYIQNTKEGREGTGPKWIENSPEEKDWGMLVDEKLNISRQCALAAQKANRILGCIKRNMTEGGDSTPLLQSCETPPSALKSSAQEGHGPAGMSPAEGHEDDQRAGAPML</sequence>
<proteinExistence type="predicted"/>
<reference evidence="3" key="1">
    <citation type="submission" date="2017-11" db="EMBL/GenBank/DDBJ databases">
        <authorList>
            <person name="Lima N.C."/>
            <person name="Parody-Merino A.M."/>
            <person name="Battley P.F."/>
            <person name="Fidler A.E."/>
            <person name="Prosdocimi F."/>
        </authorList>
    </citation>
    <scope>NUCLEOTIDE SEQUENCE [LARGE SCALE GENOMIC DNA]</scope>
</reference>
<accession>A0A2I0TWW2</accession>
<dbReference type="EMBL" id="KZ506802">
    <property type="protein sequence ID" value="PKU38262.1"/>
    <property type="molecule type" value="Genomic_DNA"/>
</dbReference>
<evidence type="ECO:0000313" key="3">
    <source>
        <dbReference type="Proteomes" id="UP000233556"/>
    </source>
</evidence>
<keyword evidence="2" id="KW-0808">Transferase</keyword>
<evidence type="ECO:0000313" key="2">
    <source>
        <dbReference type="EMBL" id="PKU38262.1"/>
    </source>
</evidence>
<name>A0A2I0TWW2_LIMLA</name>
<keyword evidence="2" id="KW-0548">Nucleotidyltransferase</keyword>